<organism evidence="3">
    <name type="scientific">Brucella pinnipedialis M292/94/1</name>
    <dbReference type="NCBI Taxonomy" id="520462"/>
    <lineage>
        <taxon>Bacteria</taxon>
        <taxon>Pseudomonadati</taxon>
        <taxon>Pseudomonadota</taxon>
        <taxon>Alphaproteobacteria</taxon>
        <taxon>Hyphomicrobiales</taxon>
        <taxon>Brucellaceae</taxon>
        <taxon>Brucella/Ochrobactrum group</taxon>
        <taxon>Brucella</taxon>
    </lineage>
</organism>
<dbReference type="PROSITE" id="PS51387">
    <property type="entry name" value="FAD_PCMH"/>
    <property type="match status" value="1"/>
</dbReference>
<name>A0A0E1WV81_9HYPH</name>
<protein>
    <submittedName>
        <fullName evidence="3">FAD linked oxidase domain-containing protein</fullName>
    </submittedName>
</protein>
<reference evidence="3" key="1">
    <citation type="submission" date="2009-01" db="EMBL/GenBank/DDBJ databases">
        <title>The Genome Sequence of Brucella pinnipedialis M292/94/1.</title>
        <authorList>
            <consortium name="The Broad Institute Genome Sequencing Platform"/>
            <person name="Ward D."/>
            <person name="Young S.K."/>
            <person name="Kodira C.D."/>
            <person name="Zeng Q."/>
            <person name="Koehrsen M."/>
            <person name="Alvarado L."/>
            <person name="Berlin A."/>
            <person name="Borenstein D."/>
            <person name="Chen Z."/>
            <person name="Engels R."/>
            <person name="Freedman E."/>
            <person name="Gellesch M."/>
            <person name="Goldberg J."/>
            <person name="Griggs A."/>
            <person name="Gujja S."/>
            <person name="Heiman D."/>
            <person name="Hepburn T."/>
            <person name="Howarth C."/>
            <person name="Jen D."/>
            <person name="Larson L."/>
            <person name="Lewis B."/>
            <person name="Mehta T."/>
            <person name="Park D."/>
            <person name="Pearson M."/>
            <person name="Roberts A."/>
            <person name="Saif S."/>
            <person name="Shea T."/>
            <person name="Shenoy N."/>
            <person name="Sisk P."/>
            <person name="Stolte C."/>
            <person name="Sykes S."/>
            <person name="Walk T."/>
            <person name="White J."/>
            <person name="Yandava C."/>
            <person name="Whatmore A.M."/>
            <person name="Perrett L.L."/>
            <person name="O'Callaghan D."/>
            <person name="Nusbaum C."/>
            <person name="Galagan J."/>
            <person name="Birren B."/>
        </authorList>
    </citation>
    <scope>NUCLEOTIDE SEQUENCE [LARGE SCALE GENOMIC DNA]</scope>
    <source>
        <strain evidence="3">M292/94/1</strain>
    </source>
</reference>
<dbReference type="Gene3D" id="3.30.465.10">
    <property type="match status" value="1"/>
</dbReference>
<dbReference type="RefSeq" id="WP_004687129.1">
    <property type="nucleotide sequence ID" value="NZ_EQ999534.1"/>
</dbReference>
<dbReference type="InterPro" id="IPR010031">
    <property type="entry name" value="FAD_lactone_oxidase-like"/>
</dbReference>
<dbReference type="PANTHER" id="PTHR43762">
    <property type="entry name" value="L-GULONOLACTONE OXIDASE"/>
    <property type="match status" value="1"/>
</dbReference>
<keyword evidence="1" id="KW-0274">FAD</keyword>
<evidence type="ECO:0000259" key="2">
    <source>
        <dbReference type="PROSITE" id="PS51387"/>
    </source>
</evidence>
<accession>A0A0E1WV81</accession>
<dbReference type="GO" id="GO:0003885">
    <property type="term" value="F:D-arabinono-1,4-lactone oxidase activity"/>
    <property type="evidence" value="ECO:0007669"/>
    <property type="project" value="TreeGrafter"/>
</dbReference>
<dbReference type="InterPro" id="IPR016166">
    <property type="entry name" value="FAD-bd_PCMH"/>
</dbReference>
<dbReference type="Proteomes" id="UP000004659">
    <property type="component" value="Unassembled WGS sequence"/>
</dbReference>
<dbReference type="GeneID" id="45126174"/>
<dbReference type="AlphaFoldDB" id="A0A0E1WV81"/>
<proteinExistence type="predicted"/>
<dbReference type="PANTHER" id="PTHR43762:SF1">
    <property type="entry name" value="D-ARABINONO-1,4-LACTONE OXIDASE"/>
    <property type="match status" value="1"/>
</dbReference>
<dbReference type="Pfam" id="PF01565">
    <property type="entry name" value="FAD_binding_4"/>
    <property type="match status" value="1"/>
</dbReference>
<dbReference type="SUPFAM" id="SSF56176">
    <property type="entry name" value="FAD-binding/transporter-associated domain-like"/>
    <property type="match status" value="1"/>
</dbReference>
<dbReference type="InterPro" id="IPR006094">
    <property type="entry name" value="Oxid_FAD_bind_N"/>
</dbReference>
<evidence type="ECO:0000256" key="1">
    <source>
        <dbReference type="ARBA" id="ARBA00022827"/>
    </source>
</evidence>
<feature type="domain" description="FAD-binding PCMH-type" evidence="2">
    <location>
        <begin position="6"/>
        <end position="180"/>
    </location>
</feature>
<dbReference type="GO" id="GO:0071949">
    <property type="term" value="F:FAD binding"/>
    <property type="evidence" value="ECO:0007669"/>
    <property type="project" value="InterPro"/>
</dbReference>
<dbReference type="EMBL" id="EQ999534">
    <property type="protein sequence ID" value="EEZ28740.1"/>
    <property type="molecule type" value="Genomic_DNA"/>
</dbReference>
<evidence type="ECO:0000313" key="3">
    <source>
        <dbReference type="EMBL" id="EEZ28740.1"/>
    </source>
</evidence>
<dbReference type="InterPro" id="IPR016169">
    <property type="entry name" value="FAD-bd_PCMH_sub2"/>
</dbReference>
<keyword evidence="1" id="KW-0285">Flavoprotein</keyword>
<gene>
    <name evidence="3" type="ORF">BALG_02093</name>
</gene>
<dbReference type="InterPro" id="IPR036318">
    <property type="entry name" value="FAD-bd_PCMH-like_sf"/>
</dbReference>
<dbReference type="HOGENOM" id="CLU_032465_0_0_5"/>
<sequence length="444" mass="48785">MTRNFDSFGRIERHERASRSFEKVRAGFAASAAEETSLLAFGNGRSYGDSCHNDAGLLVPMRSVAAIESFDPATGILQAQAGVLLSEIIGFVAPHGYFLPVTPGTRFVTLGGAIANDVHGKNHHLRGTFGCHVESLELLRSDGVQYHCSLHENEGLFAATIGGMGLTGLIVSARLRLMPVGSLDVEERIVPFDNLDAYFDMAEAADRQNEYAVAWVDQLSRGKTAGRGVLITGNHAGNGNRSVEDERVRLGVPFDLPFSVLNRVSLRLFNMAYFNAKRRKQKPHLASFGSFFYPLDGVGQWNRLYGPAGLYQHQSVIPFDAARHIIPAMLAASREAGQASFLTVLKRFGDTASPGLLSFPKPGYTLTMDFPNRGGKTRALLQTLDNMTIGAGGRVNPYKDQRMGAATFKAGFPQWPELEQWRDKRFCSDFWRRTALAPELQQGR</sequence>